<accession>A0A516R9Z2</accession>
<dbReference type="EMBL" id="CP040916">
    <property type="protein sequence ID" value="QDQ12471.1"/>
    <property type="molecule type" value="Genomic_DNA"/>
</dbReference>
<evidence type="ECO:0000313" key="2">
    <source>
        <dbReference type="Proteomes" id="UP000316806"/>
    </source>
</evidence>
<protein>
    <submittedName>
        <fullName evidence="1">Uncharacterized protein</fullName>
    </submittedName>
</protein>
<gene>
    <name evidence="1" type="ORF">FH965_19495</name>
</gene>
<evidence type="ECO:0000313" key="1">
    <source>
        <dbReference type="EMBL" id="QDQ12471.1"/>
    </source>
</evidence>
<dbReference type="AlphaFoldDB" id="A0A516R9Z2"/>
<sequence>MALPALATVDELAAWMQRERDELPAGAALVLDTTSAIVRAEARQRFTRGTTTVALSPRGQVVALPQRPVVSVELVRRGGRVLRPDEYRVWRDQLRLGPIERGPVVVTYTHGYTSVPPDVRAIVLTLAGRVLTNPSDLRQESVGSVNVTYAAETIGASLAPIERDQLARYRPRAAVVQLDQGQPW</sequence>
<organism evidence="1 2">
    <name type="scientific">Streptomyces spectabilis</name>
    <dbReference type="NCBI Taxonomy" id="68270"/>
    <lineage>
        <taxon>Bacteria</taxon>
        <taxon>Bacillati</taxon>
        <taxon>Actinomycetota</taxon>
        <taxon>Actinomycetes</taxon>
        <taxon>Kitasatosporales</taxon>
        <taxon>Streptomycetaceae</taxon>
        <taxon>Streptomyces</taxon>
    </lineage>
</organism>
<proteinExistence type="predicted"/>
<dbReference type="Proteomes" id="UP000316806">
    <property type="component" value="Chromosome"/>
</dbReference>
<name>A0A516R9Z2_STRST</name>
<dbReference type="RefSeq" id="WP_144319819.1">
    <property type="nucleotide sequence ID" value="NZ_CP040916.1"/>
</dbReference>
<reference evidence="1 2" key="1">
    <citation type="journal article" date="2019" name="J. Ind. Microbiol. Biotechnol.">
        <title>The complete genomic sequence of Streptomyces spectabilis NRRL-2792 and identification of secondary metabolite biosynthetic gene clusters.</title>
        <authorList>
            <person name="Sinha A."/>
            <person name="Phillips-Salemka S."/>
            <person name="Niraula T.A."/>
            <person name="Short K.A."/>
            <person name="Niraula N.P."/>
        </authorList>
    </citation>
    <scope>NUCLEOTIDE SEQUENCE [LARGE SCALE GENOMIC DNA]</scope>
    <source>
        <strain evidence="1 2">NRRL 2792</strain>
    </source>
</reference>